<gene>
    <name evidence="13" type="ORF">F2P47_07945</name>
</gene>
<evidence type="ECO:0000256" key="4">
    <source>
        <dbReference type="ARBA" id="ARBA00022692"/>
    </source>
</evidence>
<dbReference type="InterPro" id="IPR008250">
    <property type="entry name" value="ATPase_P-typ_transduc_dom_A_sf"/>
</dbReference>
<evidence type="ECO:0000256" key="8">
    <source>
        <dbReference type="ARBA" id="ARBA00022989"/>
    </source>
</evidence>
<evidence type="ECO:0000256" key="6">
    <source>
        <dbReference type="ARBA" id="ARBA00022840"/>
    </source>
</evidence>
<dbReference type="NCBIfam" id="TIGR01494">
    <property type="entry name" value="ATPase_P-type"/>
    <property type="match status" value="3"/>
</dbReference>
<dbReference type="InterPro" id="IPR023298">
    <property type="entry name" value="ATPase_P-typ_TM_dom_sf"/>
</dbReference>
<dbReference type="InterPro" id="IPR004014">
    <property type="entry name" value="ATPase_P-typ_cation-transptr_N"/>
</dbReference>
<dbReference type="PRINTS" id="PR00120">
    <property type="entry name" value="HATPASE"/>
</dbReference>
<feature type="region of interest" description="Disordered" evidence="10">
    <location>
        <begin position="1"/>
        <end position="45"/>
    </location>
</feature>
<dbReference type="Gene3D" id="2.70.150.10">
    <property type="entry name" value="Calcium-transporting ATPase, cytoplasmic transduction domain A"/>
    <property type="match status" value="1"/>
</dbReference>
<dbReference type="InterPro" id="IPR044492">
    <property type="entry name" value="P_typ_ATPase_HD_dom"/>
</dbReference>
<name>A0A6N6VIW1_9HYPH</name>
<dbReference type="PRINTS" id="PR00119">
    <property type="entry name" value="CATATPASE"/>
</dbReference>
<dbReference type="AlphaFoldDB" id="A0A6N6VIW1"/>
<evidence type="ECO:0000256" key="7">
    <source>
        <dbReference type="ARBA" id="ARBA00022967"/>
    </source>
</evidence>
<feature type="domain" description="Cation-transporting P-type ATPase N-terminal" evidence="12">
    <location>
        <begin position="12"/>
        <end position="79"/>
    </location>
</feature>
<dbReference type="PANTHER" id="PTHR42861">
    <property type="entry name" value="CALCIUM-TRANSPORTING ATPASE"/>
    <property type="match status" value="1"/>
</dbReference>
<feature type="transmembrane region" description="Helical" evidence="11">
    <location>
        <begin position="698"/>
        <end position="718"/>
    </location>
</feature>
<dbReference type="SUPFAM" id="SSF56784">
    <property type="entry name" value="HAD-like"/>
    <property type="match status" value="1"/>
</dbReference>
<feature type="transmembrane region" description="Helical" evidence="11">
    <location>
        <begin position="730"/>
        <end position="753"/>
    </location>
</feature>
<comment type="similarity">
    <text evidence="2">Belongs to the cation transport ATPase (P-type) (TC 3.A.3) family. Type IIIA subfamily.</text>
</comment>
<comment type="subcellular location">
    <subcellularLocation>
        <location evidence="1">Membrane</location>
        <topology evidence="1">Multi-pass membrane protein</topology>
    </subcellularLocation>
</comment>
<accession>A0A6N6VIW1</accession>
<dbReference type="GO" id="GO:0016887">
    <property type="term" value="F:ATP hydrolysis activity"/>
    <property type="evidence" value="ECO:0007669"/>
    <property type="project" value="InterPro"/>
</dbReference>
<dbReference type="Proteomes" id="UP000468901">
    <property type="component" value="Unassembled WGS sequence"/>
</dbReference>
<dbReference type="SUPFAM" id="SSF81653">
    <property type="entry name" value="Calcium ATPase, transduction domain A"/>
    <property type="match status" value="1"/>
</dbReference>
<organism evidence="13 14">
    <name type="scientific">Parvibaculum sedimenti</name>
    <dbReference type="NCBI Taxonomy" id="2608632"/>
    <lineage>
        <taxon>Bacteria</taxon>
        <taxon>Pseudomonadati</taxon>
        <taxon>Pseudomonadota</taxon>
        <taxon>Alphaproteobacteria</taxon>
        <taxon>Hyphomicrobiales</taxon>
        <taxon>Parvibaculaceae</taxon>
        <taxon>Parvibaculum</taxon>
    </lineage>
</organism>
<dbReference type="Pfam" id="PF00690">
    <property type="entry name" value="Cation_ATPase_N"/>
    <property type="match status" value="1"/>
</dbReference>
<reference evidence="13 14" key="1">
    <citation type="submission" date="2019-09" db="EMBL/GenBank/DDBJ databases">
        <title>Parvibaculum sedimenti sp. nov., isolated from sediment.</title>
        <authorList>
            <person name="Wang Y."/>
        </authorList>
    </citation>
    <scope>NUCLEOTIDE SEQUENCE [LARGE SCALE GENOMIC DNA]</scope>
    <source>
        <strain evidence="13 14">HXT-9</strain>
    </source>
</reference>
<dbReference type="SMART" id="SM00831">
    <property type="entry name" value="Cation_ATPase_N"/>
    <property type="match status" value="1"/>
</dbReference>
<evidence type="ECO:0000256" key="3">
    <source>
        <dbReference type="ARBA" id="ARBA00022553"/>
    </source>
</evidence>
<dbReference type="RefSeq" id="WP_152215816.1">
    <property type="nucleotide sequence ID" value="NZ_JBAQYD010000167.1"/>
</dbReference>
<dbReference type="InterPro" id="IPR023299">
    <property type="entry name" value="ATPase_P-typ_cyto_dom_N"/>
</dbReference>
<evidence type="ECO:0000256" key="1">
    <source>
        <dbReference type="ARBA" id="ARBA00004141"/>
    </source>
</evidence>
<keyword evidence="8 11" id="KW-1133">Transmembrane helix</keyword>
<keyword evidence="6" id="KW-0067">ATP-binding</keyword>
<dbReference type="SFLD" id="SFLDG00002">
    <property type="entry name" value="C1.7:_P-type_atpase_like"/>
    <property type="match status" value="1"/>
</dbReference>
<evidence type="ECO:0000256" key="2">
    <source>
        <dbReference type="ARBA" id="ARBA00008804"/>
    </source>
</evidence>
<dbReference type="GO" id="GO:0015662">
    <property type="term" value="F:P-type ion transporter activity"/>
    <property type="evidence" value="ECO:0007669"/>
    <property type="project" value="UniProtKB-ARBA"/>
</dbReference>
<feature type="transmembrane region" description="Helical" evidence="11">
    <location>
        <begin position="759"/>
        <end position="783"/>
    </location>
</feature>
<evidence type="ECO:0000256" key="10">
    <source>
        <dbReference type="SAM" id="MobiDB-lite"/>
    </source>
</evidence>
<feature type="transmembrane region" description="Helical" evidence="11">
    <location>
        <begin position="598"/>
        <end position="621"/>
    </location>
</feature>
<feature type="transmembrane region" description="Helical" evidence="11">
    <location>
        <begin position="258"/>
        <end position="281"/>
    </location>
</feature>
<evidence type="ECO:0000259" key="12">
    <source>
        <dbReference type="SMART" id="SM00831"/>
    </source>
</evidence>
<dbReference type="Pfam" id="PF00122">
    <property type="entry name" value="E1-E2_ATPase"/>
    <property type="match status" value="1"/>
</dbReference>
<keyword evidence="4 11" id="KW-0812">Transmembrane</keyword>
<keyword evidence="9 11" id="KW-0472">Membrane</keyword>
<proteinExistence type="inferred from homology"/>
<keyword evidence="3" id="KW-0597">Phosphoprotein</keyword>
<dbReference type="Gene3D" id="3.40.1110.10">
    <property type="entry name" value="Calcium-transporting ATPase, cytoplasmic domain N"/>
    <property type="match status" value="1"/>
</dbReference>
<dbReference type="GO" id="GO:0005524">
    <property type="term" value="F:ATP binding"/>
    <property type="evidence" value="ECO:0007669"/>
    <property type="project" value="UniProtKB-KW"/>
</dbReference>
<dbReference type="InterPro" id="IPR018303">
    <property type="entry name" value="ATPase_P-typ_P_site"/>
</dbReference>
<evidence type="ECO:0000313" key="14">
    <source>
        <dbReference type="Proteomes" id="UP000468901"/>
    </source>
</evidence>
<dbReference type="SFLD" id="SFLDF00027">
    <property type="entry name" value="p-type_atpase"/>
    <property type="match status" value="1"/>
</dbReference>
<dbReference type="GO" id="GO:0016020">
    <property type="term" value="C:membrane"/>
    <property type="evidence" value="ECO:0007669"/>
    <property type="project" value="UniProtKB-SubCell"/>
</dbReference>
<feature type="compositionally biased region" description="Basic and acidic residues" evidence="10">
    <location>
        <begin position="30"/>
        <end position="39"/>
    </location>
</feature>
<dbReference type="PROSITE" id="PS00154">
    <property type="entry name" value="ATPASE_E1_E2"/>
    <property type="match status" value="1"/>
</dbReference>
<dbReference type="FunFam" id="2.70.150.10:FF:000042">
    <property type="entry name" value="Plasma membrane ATPase"/>
    <property type="match status" value="1"/>
</dbReference>
<comment type="caution">
    <text evidence="13">The sequence shown here is derived from an EMBL/GenBank/DDBJ whole genome shotgun (WGS) entry which is preliminary data.</text>
</comment>
<feature type="transmembrane region" description="Helical" evidence="11">
    <location>
        <begin position="627"/>
        <end position="647"/>
    </location>
</feature>
<keyword evidence="14" id="KW-1185">Reference proteome</keyword>
<evidence type="ECO:0000256" key="11">
    <source>
        <dbReference type="SAM" id="Phobius"/>
    </source>
</evidence>
<keyword evidence="5" id="KW-0547">Nucleotide-binding</keyword>
<feature type="compositionally biased region" description="Low complexity" evidence="10">
    <location>
        <begin position="1"/>
        <end position="18"/>
    </location>
</feature>
<keyword evidence="7" id="KW-1278">Translocase</keyword>
<evidence type="ECO:0000256" key="5">
    <source>
        <dbReference type="ARBA" id="ARBA00022741"/>
    </source>
</evidence>
<dbReference type="SFLD" id="SFLDS00003">
    <property type="entry name" value="Haloacid_Dehalogenase"/>
    <property type="match status" value="1"/>
</dbReference>
<feature type="transmembrane region" description="Helical" evidence="11">
    <location>
        <begin position="668"/>
        <end position="692"/>
    </location>
</feature>
<dbReference type="EMBL" id="WESC01000006">
    <property type="protein sequence ID" value="KAB7740451.1"/>
    <property type="molecule type" value="Genomic_DNA"/>
</dbReference>
<evidence type="ECO:0000256" key="9">
    <source>
        <dbReference type="ARBA" id="ARBA00023136"/>
    </source>
</evidence>
<dbReference type="Pfam" id="PF00702">
    <property type="entry name" value="Hydrolase"/>
    <property type="match status" value="1"/>
</dbReference>
<protein>
    <submittedName>
        <fullName evidence="13">HAD-IC family P-type ATPase</fullName>
    </submittedName>
</protein>
<dbReference type="Gene3D" id="1.20.1110.10">
    <property type="entry name" value="Calcium-transporting ATPase, transmembrane domain"/>
    <property type="match status" value="1"/>
</dbReference>
<sequence length="790" mass="82048">MTSPSSSVAGYSAKSSSATDIGGPTGLTSEDARDRREKFGPNAMPDTSAHPLRMVLEKFWAPVPWMLEAAIALELILGKDVEAAIIAALLVFNAALGLFQESRAQATLAALRSRLALNASVRRDGVWKTLPVVELVPGDAVKLTLGGVVPADVRLVSGEVLLDQSMLTGESVPIEAGAGIQAYAGALVRRGEAVAEVMTTGARTKFGRTAELVRTAHVVSSQQQAVLRVVRNLAALNGVAIFLLVTYAYWLKMPAAEIIPLVLTAVLASIPVALPATFTLASALGARALANFGVLSTRLSAVDEAATMTVLCADKTGTLTQNALTVTTVRPMPGFDEAHVLALAAMASSDGGQDPVDSAIRSAASAKAVSESSKLMEFVPFDPTTKMSEARVQDPAGETQRVVKGAFAAVIGLTEPSSTATAMCDELEKMGLRVLAVAFGPPKSMKLTGLIALSDPPRADSAALIAELRDLGVRTVMVTGDAPATAASVAHAVGLDGAVCPPRPIPDSVSPEQFAVFAGVLPEDKYKLVKAFQKGGHTVGMCGDGANDAPALRQAQMGIAVSTATDVAKSAAGMVLTKPGLVGVVAAVKEGRVTFQRILTYTLNSVIKKIVTILFLIVGLFLTGQGILTPLLMVIVMIAGDFLAMSLTTDNVRPSPAPNVWRISSLTAAGVVMGVCQLAFCTGVLAIGHFGLMLEAGVLRTLAFITLVFSSQATIYAIRGRRHLWGPRPSLWVVVSSVADVALASTFAVVGISMAPLPIWMVAIDLAAAAVLAAILAAVKVLVFSRLRIA</sequence>
<dbReference type="Gene3D" id="3.40.50.1000">
    <property type="entry name" value="HAD superfamily/HAD-like"/>
    <property type="match status" value="1"/>
</dbReference>
<dbReference type="InterPro" id="IPR001757">
    <property type="entry name" value="P_typ_ATPase"/>
</dbReference>
<dbReference type="InterPro" id="IPR023214">
    <property type="entry name" value="HAD_sf"/>
</dbReference>
<dbReference type="InterPro" id="IPR059000">
    <property type="entry name" value="ATPase_P-type_domA"/>
</dbReference>
<dbReference type="InterPro" id="IPR036412">
    <property type="entry name" value="HAD-like_sf"/>
</dbReference>
<dbReference type="SUPFAM" id="SSF81665">
    <property type="entry name" value="Calcium ATPase, transmembrane domain M"/>
    <property type="match status" value="1"/>
</dbReference>
<feature type="transmembrane region" description="Helical" evidence="11">
    <location>
        <begin position="233"/>
        <end position="252"/>
    </location>
</feature>
<evidence type="ECO:0000313" key="13">
    <source>
        <dbReference type="EMBL" id="KAB7740451.1"/>
    </source>
</evidence>